<dbReference type="InterPro" id="IPR001810">
    <property type="entry name" value="F-box_dom"/>
</dbReference>
<name>A0ABQ7KD59_9FUNG</name>
<dbReference type="Proteomes" id="UP001194696">
    <property type="component" value="Unassembled WGS sequence"/>
</dbReference>
<dbReference type="InterPro" id="IPR036047">
    <property type="entry name" value="F-box-like_dom_sf"/>
</dbReference>
<accession>A0ABQ7KD59</accession>
<organism evidence="3 4">
    <name type="scientific">Linnemannia gamsii</name>
    <dbReference type="NCBI Taxonomy" id="64522"/>
    <lineage>
        <taxon>Eukaryota</taxon>
        <taxon>Fungi</taxon>
        <taxon>Fungi incertae sedis</taxon>
        <taxon>Mucoromycota</taxon>
        <taxon>Mortierellomycotina</taxon>
        <taxon>Mortierellomycetes</taxon>
        <taxon>Mortierellales</taxon>
        <taxon>Mortierellaceae</taxon>
        <taxon>Linnemannia</taxon>
    </lineage>
</organism>
<reference evidence="3 4" key="1">
    <citation type="journal article" date="2020" name="Fungal Divers.">
        <title>Resolving the Mortierellaceae phylogeny through synthesis of multi-gene phylogenetics and phylogenomics.</title>
        <authorList>
            <person name="Vandepol N."/>
            <person name="Liber J."/>
            <person name="Desiro A."/>
            <person name="Na H."/>
            <person name="Kennedy M."/>
            <person name="Barry K."/>
            <person name="Grigoriev I.V."/>
            <person name="Miller A.N."/>
            <person name="O'Donnell K."/>
            <person name="Stajich J.E."/>
            <person name="Bonito G."/>
        </authorList>
    </citation>
    <scope>NUCLEOTIDE SEQUENCE [LARGE SCALE GENOMIC DNA]</scope>
    <source>
        <strain evidence="3 4">AD045</strain>
    </source>
</reference>
<evidence type="ECO:0000313" key="3">
    <source>
        <dbReference type="EMBL" id="KAG0294973.1"/>
    </source>
</evidence>
<protein>
    <recommendedName>
        <fullName evidence="2">F-box domain-containing protein</fullName>
    </recommendedName>
</protein>
<evidence type="ECO:0000256" key="1">
    <source>
        <dbReference type="SAM" id="MobiDB-lite"/>
    </source>
</evidence>
<dbReference type="PROSITE" id="PS50181">
    <property type="entry name" value="FBOX"/>
    <property type="match status" value="1"/>
</dbReference>
<proteinExistence type="predicted"/>
<feature type="region of interest" description="Disordered" evidence="1">
    <location>
        <begin position="161"/>
        <end position="181"/>
    </location>
</feature>
<keyword evidence="4" id="KW-1185">Reference proteome</keyword>
<sequence length="203" mass="24030">MPILELPDEILCHLLTYAEDTDFPNIALSCKKLRILAMDGPLRRHILLIRNPARLSVSLSSRPTRDILASQNILRGIHIKQHIQQGQYIGGASSVRSYHISCRLERQMVSIRIAKKLKVRPDWTEMVERGLIPEEMFVMQEEFETKRRWKTYQQQQQNQRLLLQQQQQQQEEEDKEDEQYSCYRKQPDLWGQCEPMQVDGKDQ</sequence>
<feature type="domain" description="F-box" evidence="2">
    <location>
        <begin position="1"/>
        <end position="46"/>
    </location>
</feature>
<gene>
    <name evidence="3" type="ORF">BGZ96_000111</name>
</gene>
<dbReference type="SUPFAM" id="SSF81383">
    <property type="entry name" value="F-box domain"/>
    <property type="match status" value="1"/>
</dbReference>
<evidence type="ECO:0000259" key="2">
    <source>
        <dbReference type="PROSITE" id="PS50181"/>
    </source>
</evidence>
<evidence type="ECO:0000313" key="4">
    <source>
        <dbReference type="Proteomes" id="UP001194696"/>
    </source>
</evidence>
<dbReference type="EMBL" id="JAAAIM010000100">
    <property type="protein sequence ID" value="KAG0294973.1"/>
    <property type="molecule type" value="Genomic_DNA"/>
</dbReference>
<comment type="caution">
    <text evidence="3">The sequence shown here is derived from an EMBL/GenBank/DDBJ whole genome shotgun (WGS) entry which is preliminary data.</text>
</comment>
<feature type="compositionally biased region" description="Acidic residues" evidence="1">
    <location>
        <begin position="170"/>
        <end position="179"/>
    </location>
</feature>
<dbReference type="Pfam" id="PF12937">
    <property type="entry name" value="F-box-like"/>
    <property type="match status" value="1"/>
</dbReference>